<comment type="catalytic activity">
    <reaction evidence="4">
        <text>L-glutaminyl-[protein] + H2O = L-glutamyl-[protein] + NH4(+)</text>
        <dbReference type="Rhea" id="RHEA:16441"/>
        <dbReference type="Rhea" id="RHEA-COMP:10207"/>
        <dbReference type="Rhea" id="RHEA-COMP:10208"/>
        <dbReference type="ChEBI" id="CHEBI:15377"/>
        <dbReference type="ChEBI" id="CHEBI:28938"/>
        <dbReference type="ChEBI" id="CHEBI:29973"/>
        <dbReference type="ChEBI" id="CHEBI:30011"/>
        <dbReference type="EC" id="3.5.1.44"/>
    </reaction>
</comment>
<keyword evidence="2 4" id="KW-0378">Hydrolase</keyword>
<dbReference type="PROSITE" id="PS50122">
    <property type="entry name" value="CHEB"/>
    <property type="match status" value="1"/>
</dbReference>
<dbReference type="CDD" id="cd17541">
    <property type="entry name" value="REC_CheB-like"/>
    <property type="match status" value="1"/>
</dbReference>
<comment type="PTM">
    <text evidence="4">Phosphorylated by CheA. Phosphorylation of the N-terminal regulatory domain activates the methylesterase activity.</text>
</comment>
<dbReference type="SUPFAM" id="SSF52172">
    <property type="entry name" value="CheY-like"/>
    <property type="match status" value="1"/>
</dbReference>
<dbReference type="InterPro" id="IPR035909">
    <property type="entry name" value="CheB_C"/>
</dbReference>
<keyword evidence="1 4" id="KW-0145">Chemotaxis</keyword>
<feature type="domain" description="Response regulatory" evidence="8">
    <location>
        <begin position="14"/>
        <end position="132"/>
    </location>
</feature>
<dbReference type="Pfam" id="PF00072">
    <property type="entry name" value="Response_reg"/>
    <property type="match status" value="1"/>
</dbReference>
<dbReference type="PROSITE" id="PS50110">
    <property type="entry name" value="RESPONSE_REGULATORY"/>
    <property type="match status" value="1"/>
</dbReference>
<dbReference type="Gene3D" id="3.40.50.2300">
    <property type="match status" value="1"/>
</dbReference>
<evidence type="ECO:0000256" key="4">
    <source>
        <dbReference type="HAMAP-Rule" id="MF_00099"/>
    </source>
</evidence>
<evidence type="ECO:0000256" key="1">
    <source>
        <dbReference type="ARBA" id="ARBA00022500"/>
    </source>
</evidence>
<dbReference type="InterPro" id="IPR011006">
    <property type="entry name" value="CheY-like_superfamily"/>
</dbReference>
<dbReference type="EC" id="3.1.1.61" evidence="4"/>
<feature type="domain" description="CheB-type methylesterase" evidence="9">
    <location>
        <begin position="182"/>
        <end position="378"/>
    </location>
</feature>
<evidence type="ECO:0000256" key="2">
    <source>
        <dbReference type="ARBA" id="ARBA00022801"/>
    </source>
</evidence>
<dbReference type="GO" id="GO:0008984">
    <property type="term" value="F:protein-glutamate methylesterase activity"/>
    <property type="evidence" value="ECO:0007669"/>
    <property type="project" value="UniProtKB-EC"/>
</dbReference>
<evidence type="ECO:0000313" key="10">
    <source>
        <dbReference type="EMBL" id="MFD1704228.1"/>
    </source>
</evidence>
<dbReference type="EC" id="3.5.1.44" evidence="4"/>
<organism evidence="10 11">
    <name type="scientific">Methylopila henanensis</name>
    <dbReference type="NCBI Taxonomy" id="873516"/>
    <lineage>
        <taxon>Bacteria</taxon>
        <taxon>Pseudomonadati</taxon>
        <taxon>Pseudomonadota</taxon>
        <taxon>Alphaproteobacteria</taxon>
        <taxon>Hyphomicrobiales</taxon>
        <taxon>Methylopilaceae</taxon>
        <taxon>Methylopila</taxon>
    </lineage>
</organism>
<keyword evidence="4 6" id="KW-0597">Phosphoprotein</keyword>
<keyword evidence="4" id="KW-0963">Cytoplasm</keyword>
<gene>
    <name evidence="4" type="primary">cheB</name>
    <name evidence="10" type="ORF">ACFSCV_14575</name>
</gene>
<dbReference type="PANTHER" id="PTHR42872">
    <property type="entry name" value="PROTEIN-GLUTAMATE METHYLESTERASE/PROTEIN-GLUTAMINE GLUTAMINASE"/>
    <property type="match status" value="1"/>
</dbReference>
<dbReference type="Gene3D" id="3.40.50.180">
    <property type="entry name" value="Methylesterase CheB, C-terminal domain"/>
    <property type="match status" value="1"/>
</dbReference>
<dbReference type="SUPFAM" id="SSF52738">
    <property type="entry name" value="Methylesterase CheB, C-terminal domain"/>
    <property type="match status" value="1"/>
</dbReference>
<sequence length="380" mass="38290">MTFAAHSMSAEPLRILIVDDSAVVRGVVAKWLGEEPGLVVAGTSRTGLAAVADVVRLRPHVAVLDVEMPDMDGVSALPLLLKAQPDLAVLMASSLTRRNADISLRCLALGAADFIAKPTAEVAQSDYRRDLVAKIRAVGEHALRRARMRTPGAGFEPRPAAPAPAPAASSFAPAAPAARFRPFSAAPVRAIAIGASTGGPQALAALLHAIGPSIARVPVLVTQHMPAAFTPTLAEHLGAASGRPGREAAHGQPLEPGVIHVAPGGKHLTVALKGGAAFASIDDGPAENFCKPSVDPTFRTAAAAYGSGLLAVMLTGMGSDGAAGVRAVASAGGSVIAQDEATSVVWGMPGAAVATGCCAAVLPLPAIGSRIARLIAGERA</sequence>
<dbReference type="EMBL" id="JBHUER010000010">
    <property type="protein sequence ID" value="MFD1704228.1"/>
    <property type="molecule type" value="Genomic_DNA"/>
</dbReference>
<dbReference type="NCBIfam" id="NF001965">
    <property type="entry name" value="PRK00742.1"/>
    <property type="match status" value="1"/>
</dbReference>
<feature type="active site" evidence="4 5">
    <location>
        <position position="196"/>
    </location>
</feature>
<comment type="similarity">
    <text evidence="4">Belongs to the CheB family.</text>
</comment>
<comment type="domain">
    <text evidence="4">Contains a C-terminal catalytic domain, and an N-terminal region which modulates catalytic activity.</text>
</comment>
<name>A0ABW4KAZ4_9HYPH</name>
<keyword evidence="11" id="KW-1185">Reference proteome</keyword>
<feature type="active site" evidence="4 5">
    <location>
        <position position="320"/>
    </location>
</feature>
<evidence type="ECO:0000259" key="8">
    <source>
        <dbReference type="PROSITE" id="PS50110"/>
    </source>
</evidence>
<dbReference type="Proteomes" id="UP001597308">
    <property type="component" value="Unassembled WGS sequence"/>
</dbReference>
<dbReference type="CDD" id="cd16432">
    <property type="entry name" value="CheB_Rec"/>
    <property type="match status" value="1"/>
</dbReference>
<protein>
    <recommendedName>
        <fullName evidence="4">Protein-glutamate methylesterase/protein-glutamine glutaminase</fullName>
        <ecNumber evidence="4">3.1.1.61</ecNumber>
        <ecNumber evidence="4">3.5.1.44</ecNumber>
    </recommendedName>
</protein>
<evidence type="ECO:0000256" key="5">
    <source>
        <dbReference type="PROSITE-ProRule" id="PRU00050"/>
    </source>
</evidence>
<comment type="caution">
    <text evidence="10">The sequence shown here is derived from an EMBL/GenBank/DDBJ whole genome shotgun (WGS) entry which is preliminary data.</text>
</comment>
<evidence type="ECO:0000256" key="6">
    <source>
        <dbReference type="PROSITE-ProRule" id="PRU00169"/>
    </source>
</evidence>
<dbReference type="PIRSF" id="PIRSF000876">
    <property type="entry name" value="RR_chemtxs_CheB"/>
    <property type="match status" value="1"/>
</dbReference>
<dbReference type="InterPro" id="IPR008248">
    <property type="entry name" value="CheB-like"/>
</dbReference>
<dbReference type="SMART" id="SM00448">
    <property type="entry name" value="REC"/>
    <property type="match status" value="1"/>
</dbReference>
<dbReference type="Pfam" id="PF01339">
    <property type="entry name" value="CheB_methylest"/>
    <property type="match status" value="1"/>
</dbReference>
<evidence type="ECO:0000313" key="11">
    <source>
        <dbReference type="Proteomes" id="UP001597308"/>
    </source>
</evidence>
<feature type="modified residue" description="4-aspartylphosphate" evidence="4 6">
    <location>
        <position position="65"/>
    </location>
</feature>
<dbReference type="PANTHER" id="PTHR42872:SF3">
    <property type="entry name" value="PROTEIN-GLUTAMATE METHYLESTERASE_PROTEIN-GLUTAMINE GLUTAMINASE 1"/>
    <property type="match status" value="1"/>
</dbReference>
<feature type="region of interest" description="Disordered" evidence="7">
    <location>
        <begin position="148"/>
        <end position="168"/>
    </location>
</feature>
<accession>A0ABW4KAZ4</accession>
<comment type="subcellular location">
    <subcellularLocation>
        <location evidence="4">Cytoplasm</location>
    </subcellularLocation>
</comment>
<feature type="active site" evidence="4 5">
    <location>
        <position position="224"/>
    </location>
</feature>
<proteinExistence type="inferred from homology"/>
<dbReference type="RefSeq" id="WP_378800298.1">
    <property type="nucleotide sequence ID" value="NZ_JBHUER010000010.1"/>
</dbReference>
<reference evidence="11" key="1">
    <citation type="journal article" date="2019" name="Int. J. Syst. Evol. Microbiol.">
        <title>The Global Catalogue of Microorganisms (GCM) 10K type strain sequencing project: providing services to taxonomists for standard genome sequencing and annotation.</title>
        <authorList>
            <consortium name="The Broad Institute Genomics Platform"/>
            <consortium name="The Broad Institute Genome Sequencing Center for Infectious Disease"/>
            <person name="Wu L."/>
            <person name="Ma J."/>
        </authorList>
    </citation>
    <scope>NUCLEOTIDE SEQUENCE [LARGE SCALE GENOMIC DNA]</scope>
    <source>
        <strain evidence="11">KCTC 23707</strain>
    </source>
</reference>
<evidence type="ECO:0000256" key="7">
    <source>
        <dbReference type="SAM" id="MobiDB-lite"/>
    </source>
</evidence>
<dbReference type="InterPro" id="IPR001789">
    <property type="entry name" value="Sig_transdc_resp-reg_receiver"/>
</dbReference>
<comment type="function">
    <text evidence="4">Involved in chemotaxis. Part of a chemotaxis signal transduction system that modulates chemotaxis in response to various stimuli. Catalyzes the demethylation of specific methylglutamate residues introduced into the chemoreceptors (methyl-accepting chemotaxis proteins or MCP) by CheR. Also mediates the irreversible deamidation of specific glutamine residues to glutamic acid.</text>
</comment>
<evidence type="ECO:0000259" key="9">
    <source>
        <dbReference type="PROSITE" id="PS50122"/>
    </source>
</evidence>
<evidence type="ECO:0000256" key="3">
    <source>
        <dbReference type="ARBA" id="ARBA00048267"/>
    </source>
</evidence>
<dbReference type="InterPro" id="IPR000673">
    <property type="entry name" value="Sig_transdc_resp-reg_Me-estase"/>
</dbReference>
<comment type="catalytic activity">
    <reaction evidence="3 4">
        <text>[protein]-L-glutamate 5-O-methyl ester + H2O = L-glutamyl-[protein] + methanol + H(+)</text>
        <dbReference type="Rhea" id="RHEA:23236"/>
        <dbReference type="Rhea" id="RHEA-COMP:10208"/>
        <dbReference type="Rhea" id="RHEA-COMP:10311"/>
        <dbReference type="ChEBI" id="CHEBI:15377"/>
        <dbReference type="ChEBI" id="CHEBI:15378"/>
        <dbReference type="ChEBI" id="CHEBI:17790"/>
        <dbReference type="ChEBI" id="CHEBI:29973"/>
        <dbReference type="ChEBI" id="CHEBI:82795"/>
        <dbReference type="EC" id="3.1.1.61"/>
    </reaction>
</comment>
<dbReference type="HAMAP" id="MF_00099">
    <property type="entry name" value="CheB_chemtxs"/>
    <property type="match status" value="1"/>
</dbReference>